<dbReference type="KEGG" id="elim:B2M23_18150"/>
<dbReference type="InterPro" id="IPR000182">
    <property type="entry name" value="GNAT_dom"/>
</dbReference>
<protein>
    <submittedName>
        <fullName evidence="2">GNAT family N-acetyltransferase</fullName>
    </submittedName>
</protein>
<gene>
    <name evidence="2" type="ORF">B2M23_18150</name>
</gene>
<dbReference type="AlphaFoldDB" id="A0AAC9QXB9"/>
<accession>A0AAC9QXB9</accession>
<evidence type="ECO:0000259" key="1">
    <source>
        <dbReference type="PROSITE" id="PS51186"/>
    </source>
</evidence>
<dbReference type="Proteomes" id="UP000192391">
    <property type="component" value="Chromosome"/>
</dbReference>
<reference evidence="3" key="1">
    <citation type="journal article" date="2017" name="Sci. Rep.">
        <title>Determination of the Genome and Primary Transcriptome of Syngas Fermenting Eubacterium limosum ATCC 8486.</title>
        <authorList>
            <person name="Song Y."/>
            <person name="Shin J."/>
            <person name="Jeong Y."/>
            <person name="Jin S."/>
            <person name="Lee J.K."/>
            <person name="Kim D.R."/>
            <person name="Kim S.C."/>
            <person name="Cho S."/>
            <person name="Cho B.K."/>
        </authorList>
    </citation>
    <scope>NUCLEOTIDE SEQUENCE [LARGE SCALE GENOMIC DNA]</scope>
    <source>
        <strain evidence="3">ATCC 8486</strain>
    </source>
</reference>
<dbReference type="PROSITE" id="PS51186">
    <property type="entry name" value="GNAT"/>
    <property type="match status" value="1"/>
</dbReference>
<organism evidence="2 3">
    <name type="scientific">Eubacterium limosum</name>
    <dbReference type="NCBI Taxonomy" id="1736"/>
    <lineage>
        <taxon>Bacteria</taxon>
        <taxon>Bacillati</taxon>
        <taxon>Bacillota</taxon>
        <taxon>Clostridia</taxon>
        <taxon>Eubacteriales</taxon>
        <taxon>Eubacteriaceae</taxon>
        <taxon>Eubacterium</taxon>
    </lineage>
</organism>
<sequence>MLYYRKATIEDIDLLCEIRKTQLIHEGLDPAVNIDDELQAFFKKSFEDNTMIEILAVEDEKIVATGAVIFYDYPPSYSNKTGMSAYITNMFTDPAYRGQGIATKILDMMVREVKSSGVTIIRLRASKFGMPVYKKYGFVEESDWLCIK</sequence>
<evidence type="ECO:0000313" key="3">
    <source>
        <dbReference type="Proteomes" id="UP000192391"/>
    </source>
</evidence>
<dbReference type="Gene3D" id="3.40.630.30">
    <property type="match status" value="1"/>
</dbReference>
<feature type="domain" description="N-acetyltransferase" evidence="1">
    <location>
        <begin position="2"/>
        <end position="148"/>
    </location>
</feature>
<dbReference type="CDD" id="cd04301">
    <property type="entry name" value="NAT_SF"/>
    <property type="match status" value="1"/>
</dbReference>
<dbReference type="EMBL" id="CP019962">
    <property type="protein sequence ID" value="ARD67335.1"/>
    <property type="molecule type" value="Genomic_DNA"/>
</dbReference>
<dbReference type="GO" id="GO:0016747">
    <property type="term" value="F:acyltransferase activity, transferring groups other than amino-acyl groups"/>
    <property type="evidence" value="ECO:0007669"/>
    <property type="project" value="InterPro"/>
</dbReference>
<name>A0AAC9QXB9_EUBLI</name>
<evidence type="ECO:0000313" key="2">
    <source>
        <dbReference type="EMBL" id="ARD67335.1"/>
    </source>
</evidence>
<proteinExistence type="predicted"/>
<dbReference type="SUPFAM" id="SSF55729">
    <property type="entry name" value="Acyl-CoA N-acyltransferases (Nat)"/>
    <property type="match status" value="1"/>
</dbReference>
<dbReference type="Pfam" id="PF13673">
    <property type="entry name" value="Acetyltransf_10"/>
    <property type="match status" value="1"/>
</dbReference>
<dbReference type="InterPro" id="IPR016181">
    <property type="entry name" value="Acyl_CoA_acyltransferase"/>
</dbReference>